<keyword evidence="2" id="KW-0614">Plasmid</keyword>
<evidence type="ECO:0000313" key="3">
    <source>
        <dbReference type="Proteomes" id="UP000182063"/>
    </source>
</evidence>
<dbReference type="AlphaFoldDB" id="A0A1L4A0W8"/>
<name>A0A1L4A0W8_9SPHN</name>
<reference evidence="2 3" key="1">
    <citation type="submission" date="2016-11" db="EMBL/GenBank/DDBJ databases">
        <title>Complete Genome Sequence of alachlor-degrading Sphingomonas sp. strain JJ-A5.</title>
        <authorList>
            <person name="Lee H."/>
            <person name="Ka J.-O."/>
        </authorList>
    </citation>
    <scope>NUCLEOTIDE SEQUENCE [LARGE SCALE GENOMIC DNA]</scope>
    <source>
        <strain evidence="2 3">JJ-A5</strain>
        <plasmid evidence="3">phsl4</plasmid>
    </source>
</reference>
<dbReference type="KEGG" id="sphj:BSL82_19000"/>
<geneLocation type="plasmid" evidence="3">
    <name>phsl4</name>
</geneLocation>
<keyword evidence="3" id="KW-1185">Reference proteome</keyword>
<proteinExistence type="predicted"/>
<gene>
    <name evidence="2" type="ORF">BSL82_19000</name>
</gene>
<evidence type="ECO:0000256" key="1">
    <source>
        <dbReference type="SAM" id="MobiDB-lite"/>
    </source>
</evidence>
<sequence>MYEELLTNRRRAPGHSQAKLQLSGNRRSESVGTGRGSETCTIPQQHDSDGSYALDLGRGRNRNSHMMAVTAMKFHRHL</sequence>
<dbReference type="EMBL" id="CP018225">
    <property type="protein sequence ID" value="API61523.1"/>
    <property type="molecule type" value="Genomic_DNA"/>
</dbReference>
<accession>A0A1L4A0W8</accession>
<organism evidence="2 3">
    <name type="scientific">Tardibacter chloracetimidivorans</name>
    <dbReference type="NCBI Taxonomy" id="1921510"/>
    <lineage>
        <taxon>Bacteria</taxon>
        <taxon>Pseudomonadati</taxon>
        <taxon>Pseudomonadota</taxon>
        <taxon>Alphaproteobacteria</taxon>
        <taxon>Sphingomonadales</taxon>
        <taxon>Sphingomonadaceae</taxon>
        <taxon>Tardibacter</taxon>
    </lineage>
</organism>
<evidence type="ECO:0000313" key="2">
    <source>
        <dbReference type="EMBL" id="API61523.1"/>
    </source>
</evidence>
<dbReference type="Proteomes" id="UP000182063">
    <property type="component" value="Plasmid pHSL4"/>
</dbReference>
<feature type="region of interest" description="Disordered" evidence="1">
    <location>
        <begin position="1"/>
        <end position="58"/>
    </location>
</feature>
<protein>
    <submittedName>
        <fullName evidence="2">Uncharacterized protein</fullName>
    </submittedName>
</protein>
<feature type="compositionally biased region" description="Polar residues" evidence="1">
    <location>
        <begin position="36"/>
        <end position="45"/>
    </location>
</feature>